<sequence length="101" mass="10375">MGAMQMAAAPGGGAAAGGGDAAPPAEEKKEKTEFAVKLEAFSPEGKIKVIKEIRAITSLGLKEAKELVEKAPIVIKEGLSKADAEAMQKQLEAVGGTIKLE</sequence>
<dbReference type="KEGG" id="mng:MNEG_11006"/>
<dbReference type="InterPro" id="IPR000206">
    <property type="entry name" value="Ribosomal_bL12"/>
</dbReference>
<evidence type="ECO:0000256" key="2">
    <source>
        <dbReference type="ARBA" id="ARBA00022980"/>
    </source>
</evidence>
<reference evidence="6 7" key="1">
    <citation type="journal article" date="2013" name="BMC Genomics">
        <title>Reconstruction of the lipid metabolism for the microalga Monoraphidium neglectum from its genome sequence reveals characteristics suitable for biofuel production.</title>
        <authorList>
            <person name="Bogen C."/>
            <person name="Al-Dilaimi A."/>
            <person name="Albersmeier A."/>
            <person name="Wichmann J."/>
            <person name="Grundmann M."/>
            <person name="Rupp O."/>
            <person name="Lauersen K.J."/>
            <person name="Blifernez-Klassen O."/>
            <person name="Kalinowski J."/>
            <person name="Goesmann A."/>
            <person name="Mussgnug J.H."/>
            <person name="Kruse O."/>
        </authorList>
    </citation>
    <scope>NUCLEOTIDE SEQUENCE [LARGE SCALE GENOMIC DNA]</scope>
    <source>
        <strain evidence="6 7">SAG 48.87</strain>
    </source>
</reference>
<organism evidence="6 7">
    <name type="scientific">Monoraphidium neglectum</name>
    <dbReference type="NCBI Taxonomy" id="145388"/>
    <lineage>
        <taxon>Eukaryota</taxon>
        <taxon>Viridiplantae</taxon>
        <taxon>Chlorophyta</taxon>
        <taxon>core chlorophytes</taxon>
        <taxon>Chlorophyceae</taxon>
        <taxon>CS clade</taxon>
        <taxon>Sphaeropleales</taxon>
        <taxon>Selenastraceae</taxon>
        <taxon>Monoraphidium</taxon>
    </lineage>
</organism>
<dbReference type="AlphaFoldDB" id="A0A0D2KML5"/>
<feature type="domain" description="Large ribosomal subunit protein bL12 C-terminal" evidence="5">
    <location>
        <begin position="34"/>
        <end position="101"/>
    </location>
</feature>
<evidence type="ECO:0000256" key="3">
    <source>
        <dbReference type="ARBA" id="ARBA00023274"/>
    </source>
</evidence>
<feature type="region of interest" description="Disordered" evidence="4">
    <location>
        <begin position="1"/>
        <end position="30"/>
    </location>
</feature>
<protein>
    <submittedName>
        <fullName evidence="6">50S ribosomal protein L7/L12</fullName>
    </submittedName>
</protein>
<evidence type="ECO:0000256" key="1">
    <source>
        <dbReference type="ARBA" id="ARBA00007197"/>
    </source>
</evidence>
<evidence type="ECO:0000256" key="4">
    <source>
        <dbReference type="SAM" id="MobiDB-lite"/>
    </source>
</evidence>
<dbReference type="GO" id="GO:0005840">
    <property type="term" value="C:ribosome"/>
    <property type="evidence" value="ECO:0007669"/>
    <property type="project" value="UniProtKB-KW"/>
</dbReference>
<dbReference type="GeneID" id="25728225"/>
<feature type="compositionally biased region" description="Gly residues" evidence="4">
    <location>
        <begin position="10"/>
        <end position="20"/>
    </location>
</feature>
<dbReference type="CDD" id="cd00387">
    <property type="entry name" value="Ribosomal_L7_L12"/>
    <property type="match status" value="1"/>
</dbReference>
<dbReference type="Gene3D" id="3.30.1390.10">
    <property type="match status" value="1"/>
</dbReference>
<keyword evidence="2 6" id="KW-0689">Ribosomal protein</keyword>
<proteinExistence type="inferred from homology"/>
<dbReference type="FunFam" id="3.30.1390.10:FF:000001">
    <property type="entry name" value="50S ribosomal protein L7/L12"/>
    <property type="match status" value="1"/>
</dbReference>
<dbReference type="GO" id="GO:0003735">
    <property type="term" value="F:structural constituent of ribosome"/>
    <property type="evidence" value="ECO:0007669"/>
    <property type="project" value="InterPro"/>
</dbReference>
<dbReference type="OrthoDB" id="250175at2759"/>
<evidence type="ECO:0000313" key="7">
    <source>
        <dbReference type="Proteomes" id="UP000054498"/>
    </source>
</evidence>
<dbReference type="Proteomes" id="UP000054498">
    <property type="component" value="Unassembled WGS sequence"/>
</dbReference>
<keyword evidence="7" id="KW-1185">Reference proteome</keyword>
<dbReference type="PANTHER" id="PTHR45987:SF4">
    <property type="entry name" value="LARGE RIBOSOMAL SUBUNIT PROTEIN BL12M"/>
    <property type="match status" value="1"/>
</dbReference>
<gene>
    <name evidence="6" type="ORF">MNEG_11006</name>
</gene>
<dbReference type="GO" id="GO:0003729">
    <property type="term" value="F:mRNA binding"/>
    <property type="evidence" value="ECO:0007669"/>
    <property type="project" value="TreeGrafter"/>
</dbReference>
<dbReference type="PANTHER" id="PTHR45987">
    <property type="entry name" value="39S RIBOSOMAL PROTEIN L12"/>
    <property type="match status" value="1"/>
</dbReference>
<dbReference type="InterPro" id="IPR014719">
    <property type="entry name" value="Ribosomal_bL12_C/ClpS-like"/>
</dbReference>
<dbReference type="Pfam" id="PF00542">
    <property type="entry name" value="Ribosomal_L12"/>
    <property type="match status" value="1"/>
</dbReference>
<dbReference type="GO" id="GO:1990904">
    <property type="term" value="C:ribonucleoprotein complex"/>
    <property type="evidence" value="ECO:0007669"/>
    <property type="project" value="UniProtKB-KW"/>
</dbReference>
<dbReference type="SUPFAM" id="SSF54736">
    <property type="entry name" value="ClpS-like"/>
    <property type="match status" value="1"/>
</dbReference>
<dbReference type="GO" id="GO:0006412">
    <property type="term" value="P:translation"/>
    <property type="evidence" value="ECO:0007669"/>
    <property type="project" value="InterPro"/>
</dbReference>
<name>A0A0D2KML5_9CHLO</name>
<dbReference type="InterPro" id="IPR013823">
    <property type="entry name" value="Ribosomal_bL12_C"/>
</dbReference>
<dbReference type="EMBL" id="KK102772">
    <property type="protein sequence ID" value="KIY96958.1"/>
    <property type="molecule type" value="Genomic_DNA"/>
</dbReference>
<accession>A0A0D2KML5</accession>
<keyword evidence="3" id="KW-0687">Ribonucleoprotein</keyword>
<dbReference type="NCBIfam" id="TIGR00855">
    <property type="entry name" value="L12"/>
    <property type="match status" value="1"/>
</dbReference>
<dbReference type="RefSeq" id="XP_013895978.1">
    <property type="nucleotide sequence ID" value="XM_014040524.1"/>
</dbReference>
<comment type="similarity">
    <text evidence="1">Belongs to the bacterial ribosomal protein bL12 family.</text>
</comment>
<dbReference type="STRING" id="145388.A0A0D2KML5"/>
<evidence type="ECO:0000313" key="6">
    <source>
        <dbReference type="EMBL" id="KIY96958.1"/>
    </source>
</evidence>
<evidence type="ECO:0000259" key="5">
    <source>
        <dbReference type="Pfam" id="PF00542"/>
    </source>
</evidence>